<dbReference type="InterPro" id="IPR024679">
    <property type="entry name" value="Ipi1_N"/>
</dbReference>
<evidence type="ECO:0000313" key="9">
    <source>
        <dbReference type="Proteomes" id="UP000292447"/>
    </source>
</evidence>
<proteinExistence type="inferred from homology"/>
<dbReference type="InterPro" id="IPR011989">
    <property type="entry name" value="ARM-like"/>
</dbReference>
<evidence type="ECO:0000259" key="7">
    <source>
        <dbReference type="Pfam" id="PF12333"/>
    </source>
</evidence>
<protein>
    <recommendedName>
        <fullName evidence="6">Pre-rRNA-processing protein</fullName>
    </recommendedName>
</protein>
<dbReference type="PANTHER" id="PTHR16056:SF2">
    <property type="entry name" value="TESTIS-EXPRESSED PROTEIN 10"/>
    <property type="match status" value="1"/>
</dbReference>
<evidence type="ECO:0000256" key="1">
    <source>
        <dbReference type="ARBA" id="ARBA00002355"/>
    </source>
</evidence>
<accession>A0A4P6XIV0</accession>
<keyword evidence="6" id="KW-0698">rRNA processing</keyword>
<evidence type="ECO:0000256" key="3">
    <source>
        <dbReference type="ARBA" id="ARBA00006427"/>
    </source>
</evidence>
<dbReference type="STRING" id="2163413.A0A4P6XIV0"/>
<keyword evidence="5 6" id="KW-0539">Nucleus</keyword>
<comment type="subunit">
    <text evidence="4">Component of the RIX1 complex, composed of IPI1, RIX1/IPI2 and IPI3 in a 1:2:2 stoichiometry. The complex interacts (via RIX1) with MDN1 (via its hexameric AAA ATPase ring) and the pre-60S ribosome particles.</text>
</comment>
<dbReference type="AlphaFoldDB" id="A0A4P6XIV0"/>
<keyword evidence="6" id="KW-0690">Ribosome biogenesis</keyword>
<sequence>MGSKRKRSEKKKDFQKTKLKVGKTLAKPDNYTDTSFTAKSISLPNQTIAKKGVANDEERNNKGDVDLTHQLSLVKHHLASTRKEVVNFIEAHLPSNTSTYKQILTLTISLVTDQSASVRGAFVSLLSACADKQPGFLELHMRTIVLFVHSAMTHIKSEIRGSSTKVLDVLVQKAPLPLAKGHFVKTLRSFFPLLSWTLSGDKKALSLAVNTSDSLGGVSSKVRTHHLVVLERLLETALFEAGNDTGSFAIDWSKCSAVHPQSPRFLLPSNPQAYSQLKLFIDELPTNIGQGSDTAEGSFALSDIDNVSTEDQETRRKITYDVFLLPLRKNLANAVREGGEFGKQANKCLGVLDRFAKAYEASLEK</sequence>
<reference evidence="9" key="1">
    <citation type="submission" date="2019-03" db="EMBL/GenBank/DDBJ databases">
        <title>Snf2 controls pulcherriminic acid biosynthesis and connects pigmentation and antifungal activity of the yeast Metschnikowia pulcherrima.</title>
        <authorList>
            <person name="Gore-Lloyd D."/>
            <person name="Sumann I."/>
            <person name="Brachmann A.O."/>
            <person name="Schneeberger K."/>
            <person name="Ortiz-Merino R.A."/>
            <person name="Moreno-Beltran M."/>
            <person name="Schlaefli M."/>
            <person name="Kirner P."/>
            <person name="Santos Kron A."/>
            <person name="Wolfe K.H."/>
            <person name="Piel J."/>
            <person name="Ahrens C.H."/>
            <person name="Henk D."/>
            <person name="Freimoser F.M."/>
        </authorList>
    </citation>
    <scope>NUCLEOTIDE SEQUENCE [LARGE SCALE GENOMIC DNA]</scope>
    <source>
        <strain evidence="9">APC 1.2</strain>
    </source>
</reference>
<dbReference type="Pfam" id="PF12333">
    <property type="entry name" value="Ipi1_N"/>
    <property type="match status" value="1"/>
</dbReference>
<keyword evidence="9" id="KW-1185">Reference proteome</keyword>
<comment type="function">
    <text evidence="1 6">Component of the RIX1 complex required for processing of ITS2 sequences from 35S pre-rRNA.</text>
</comment>
<evidence type="ECO:0000256" key="4">
    <source>
        <dbReference type="ARBA" id="ARBA00011141"/>
    </source>
</evidence>
<gene>
    <name evidence="8" type="primary">MPUL0A12040</name>
    <name evidence="8" type="ORF">METSCH_A12040</name>
</gene>
<organism evidence="8 9">
    <name type="scientific">Metschnikowia aff. pulcherrima</name>
    <dbReference type="NCBI Taxonomy" id="2163413"/>
    <lineage>
        <taxon>Eukaryota</taxon>
        <taxon>Fungi</taxon>
        <taxon>Dikarya</taxon>
        <taxon>Ascomycota</taxon>
        <taxon>Saccharomycotina</taxon>
        <taxon>Pichiomycetes</taxon>
        <taxon>Metschnikowiaceae</taxon>
        <taxon>Metschnikowia</taxon>
    </lineage>
</organism>
<dbReference type="Gene3D" id="1.25.10.10">
    <property type="entry name" value="Leucine-rich Repeat Variant"/>
    <property type="match status" value="1"/>
</dbReference>
<evidence type="ECO:0000256" key="5">
    <source>
        <dbReference type="ARBA" id="ARBA00023242"/>
    </source>
</evidence>
<dbReference type="SUPFAM" id="SSF48371">
    <property type="entry name" value="ARM repeat"/>
    <property type="match status" value="1"/>
</dbReference>
<evidence type="ECO:0000256" key="2">
    <source>
        <dbReference type="ARBA" id="ARBA00004123"/>
    </source>
</evidence>
<dbReference type="EMBL" id="CP034456">
    <property type="protein sequence ID" value="QBM86559.1"/>
    <property type="molecule type" value="Genomic_DNA"/>
</dbReference>
<dbReference type="GO" id="GO:0005634">
    <property type="term" value="C:nucleus"/>
    <property type="evidence" value="ECO:0007669"/>
    <property type="project" value="UniProtKB-SubCell"/>
</dbReference>
<dbReference type="InterPro" id="IPR016024">
    <property type="entry name" value="ARM-type_fold"/>
</dbReference>
<comment type="similarity">
    <text evidence="3 6">Belongs to the IPI1/TEX10 family.</text>
</comment>
<dbReference type="Proteomes" id="UP000292447">
    <property type="component" value="Chromosome I"/>
</dbReference>
<feature type="domain" description="Pre-rRNA-processing protein Ipi1 N-terminal" evidence="7">
    <location>
        <begin position="137"/>
        <end position="234"/>
    </location>
</feature>
<comment type="subcellular location">
    <subcellularLocation>
        <location evidence="2 6">Nucleus</location>
    </subcellularLocation>
</comment>
<dbReference type="PANTHER" id="PTHR16056">
    <property type="entry name" value="REGULATOR OF MICROTUBULE DYNAMICS PROTEIN"/>
    <property type="match status" value="1"/>
</dbReference>
<dbReference type="GO" id="GO:0006364">
    <property type="term" value="P:rRNA processing"/>
    <property type="evidence" value="ECO:0007669"/>
    <property type="project" value="UniProtKB-UniRule"/>
</dbReference>
<dbReference type="GO" id="GO:0120330">
    <property type="term" value="C:rixosome complex"/>
    <property type="evidence" value="ECO:0007669"/>
    <property type="project" value="UniProtKB-UniRule"/>
</dbReference>
<evidence type="ECO:0000256" key="6">
    <source>
        <dbReference type="RuleBase" id="RU368021"/>
    </source>
</evidence>
<name>A0A4P6XIV0_9ASCO</name>
<evidence type="ECO:0000313" key="8">
    <source>
        <dbReference type="EMBL" id="QBM86559.1"/>
    </source>
</evidence>